<dbReference type="Proteomes" id="UP000001623">
    <property type="component" value="Chromosome"/>
</dbReference>
<protein>
    <submittedName>
        <fullName evidence="1">LysR substrate-binding protein</fullName>
    </submittedName>
</protein>
<sequence length="152" mass="16149">MPRILQAAGAAGALIFGNALVHHRFAGGHNSRHDFSKVFPATGCATGPIRRFDLRHYATAGVAFAATSAHAFAAAAVREAVAAGLGAGIVSKTEFQPDERLRPLRIADHKPFTESFAACLKGRQELRPIKAFMKLVSEFVTPGPVQESVADI</sequence>
<dbReference type="SUPFAM" id="SSF53850">
    <property type="entry name" value="Periplasmic binding protein-like II"/>
    <property type="match status" value="1"/>
</dbReference>
<accession>F7Y6C3</accession>
<dbReference type="AlphaFoldDB" id="F7Y6C3"/>
<evidence type="ECO:0000313" key="1">
    <source>
        <dbReference type="EMBL" id="AEH90809.1"/>
    </source>
</evidence>
<dbReference type="RefSeq" id="WP_013897124.1">
    <property type="nucleotide sequence ID" value="NC_015675.1"/>
</dbReference>
<dbReference type="EMBL" id="CP002279">
    <property type="protein sequence ID" value="AEH90809.1"/>
    <property type="molecule type" value="Genomic_DNA"/>
</dbReference>
<proteinExistence type="predicted"/>
<reference evidence="1 2" key="1">
    <citation type="submission" date="2010-10" db="EMBL/GenBank/DDBJ databases">
        <title>Complete sequence of Mesorhizobium opportunistum WSM2075.</title>
        <authorList>
            <consortium name="US DOE Joint Genome Institute"/>
            <person name="Lucas S."/>
            <person name="Copeland A."/>
            <person name="Lapidus A."/>
            <person name="Cheng J.-F."/>
            <person name="Bruce D."/>
            <person name="Goodwin L."/>
            <person name="Pitluck S."/>
            <person name="Chertkov O."/>
            <person name="Misra M."/>
            <person name="Detter J.C."/>
            <person name="Han C."/>
            <person name="Tapia R."/>
            <person name="Land M."/>
            <person name="Hauser L."/>
            <person name="Kyrpides N."/>
            <person name="Ovchinnikova G."/>
            <person name="Mavrommatis K.M."/>
            <person name="Tiwari R.P."/>
            <person name="Howieson J.G."/>
            <person name="O'Hara G.W."/>
            <person name="Nandasena K.G."/>
            <person name="Woyke T."/>
        </authorList>
    </citation>
    <scope>NUCLEOTIDE SEQUENCE [LARGE SCALE GENOMIC DNA]</scope>
    <source>
        <strain evidence="2">LMG 24607 / HAMBI 3007 / WSM2075</strain>
    </source>
</reference>
<dbReference type="KEGG" id="mop:Mesop_6484"/>
<name>F7Y6C3_MESOW</name>
<organism evidence="1 2">
    <name type="scientific">Mesorhizobium opportunistum (strain LMG 24607 / HAMBI 3007 / WSM2075)</name>
    <dbReference type="NCBI Taxonomy" id="536019"/>
    <lineage>
        <taxon>Bacteria</taxon>
        <taxon>Pseudomonadati</taxon>
        <taxon>Pseudomonadota</taxon>
        <taxon>Alphaproteobacteria</taxon>
        <taxon>Hyphomicrobiales</taxon>
        <taxon>Phyllobacteriaceae</taxon>
        <taxon>Mesorhizobium</taxon>
    </lineage>
</organism>
<dbReference type="HOGENOM" id="CLU_1720163_0_0_5"/>
<gene>
    <name evidence="1" type="ordered locus">Mesop_6484</name>
</gene>
<evidence type="ECO:0000313" key="2">
    <source>
        <dbReference type="Proteomes" id="UP000001623"/>
    </source>
</evidence>